<dbReference type="FunFam" id="2.60.120.1440:FF:000001">
    <property type="entry name" value="Putative anti-sigma factor"/>
    <property type="match status" value="1"/>
</dbReference>
<dbReference type="PANTHER" id="PTHR30273:SF2">
    <property type="entry name" value="PROTEIN FECR"/>
    <property type="match status" value="1"/>
</dbReference>
<comment type="caution">
    <text evidence="3">The sequence shown here is derived from an EMBL/GenBank/DDBJ whole genome shotgun (WGS) entry which is preliminary data.</text>
</comment>
<dbReference type="Proteomes" id="UP000284243">
    <property type="component" value="Unassembled WGS sequence"/>
</dbReference>
<dbReference type="Pfam" id="PF04773">
    <property type="entry name" value="FecR"/>
    <property type="match status" value="1"/>
</dbReference>
<feature type="domain" description="FecR protein" evidence="1">
    <location>
        <begin position="174"/>
        <end position="267"/>
    </location>
</feature>
<dbReference type="PANTHER" id="PTHR30273">
    <property type="entry name" value="PERIPLASMIC SIGNAL SENSOR AND SIGMA FACTOR ACTIVATOR FECR-RELATED"/>
    <property type="match status" value="1"/>
</dbReference>
<organism evidence="3 4">
    <name type="scientific">Odoribacter splanchnicus</name>
    <dbReference type="NCBI Taxonomy" id="28118"/>
    <lineage>
        <taxon>Bacteria</taxon>
        <taxon>Pseudomonadati</taxon>
        <taxon>Bacteroidota</taxon>
        <taxon>Bacteroidia</taxon>
        <taxon>Bacteroidales</taxon>
        <taxon>Odoribacteraceae</taxon>
        <taxon>Odoribacter</taxon>
    </lineage>
</organism>
<dbReference type="InterPro" id="IPR012373">
    <property type="entry name" value="Ferrdict_sens_TM"/>
</dbReference>
<dbReference type="GO" id="GO:0016989">
    <property type="term" value="F:sigma factor antagonist activity"/>
    <property type="evidence" value="ECO:0007669"/>
    <property type="project" value="TreeGrafter"/>
</dbReference>
<dbReference type="InterPro" id="IPR006860">
    <property type="entry name" value="FecR"/>
</dbReference>
<dbReference type="EMBL" id="QRYC01000021">
    <property type="protein sequence ID" value="RGU55124.1"/>
    <property type="molecule type" value="Genomic_DNA"/>
</dbReference>
<dbReference type="RefSeq" id="WP_087383827.1">
    <property type="nucleotide sequence ID" value="NZ_CABJFF010000001.1"/>
</dbReference>
<dbReference type="InterPro" id="IPR032508">
    <property type="entry name" value="FecR_C"/>
</dbReference>
<reference evidence="3 4" key="1">
    <citation type="submission" date="2018-08" db="EMBL/GenBank/DDBJ databases">
        <title>A genome reference for cultivated species of the human gut microbiota.</title>
        <authorList>
            <person name="Zou Y."/>
            <person name="Xue W."/>
            <person name="Luo G."/>
        </authorList>
    </citation>
    <scope>NUCLEOTIDE SEQUENCE [LARGE SCALE GENOMIC DNA]</scope>
    <source>
        <strain evidence="3 4">AF16-14</strain>
    </source>
</reference>
<dbReference type="Pfam" id="PF16344">
    <property type="entry name" value="FecR_C"/>
    <property type="match status" value="1"/>
</dbReference>
<accession>A0A412TMR8</accession>
<gene>
    <name evidence="3" type="ORF">DWW57_13630</name>
</gene>
<proteinExistence type="predicted"/>
<evidence type="ECO:0000313" key="3">
    <source>
        <dbReference type="EMBL" id="RGU55124.1"/>
    </source>
</evidence>
<evidence type="ECO:0000259" key="1">
    <source>
        <dbReference type="Pfam" id="PF04773"/>
    </source>
</evidence>
<sequence length="381" mass="44590">MLEYDNNYIRRLIQLNLVGGLSPEEKGKLENWIDESEEHRLLFYKIKKQLSVNEIRNYLQTDVEDAWKKVREKTFGAPAVRPRRGLKWLKYAAVVLPVSLSLSLWYTWKEKMENKQATVACLSPVLTLDNGEKYQLDPEEQTEIYVDEEVKAYQAGGGLIYDTTARQEENKYNRIEVPRGSEYWIVLPDGTRVWLNAATELKYPVAFHAKERRVYLKGEAYFEVAPDKNRPFYVETEEVKIRVLGTVFDVNTHYTRGVRTVLVEGAVALEWGDQKEIRMKPGELADFDRTTTEVTLKEVDVTSYISWKEGYFVFEDEPLEEIMHTLSLWYDKEFLFVGKRSRTLHFSGHIKRYERIETILSAITDVTGVEFRMNGQIILIR</sequence>
<evidence type="ECO:0000313" key="4">
    <source>
        <dbReference type="Proteomes" id="UP000284243"/>
    </source>
</evidence>
<dbReference type="Gene3D" id="2.60.120.1440">
    <property type="match status" value="1"/>
</dbReference>
<protein>
    <submittedName>
        <fullName evidence="3">DUF4974 domain-containing protein</fullName>
    </submittedName>
</protein>
<name>A0A412TMR8_9BACT</name>
<dbReference type="Gene3D" id="3.55.50.30">
    <property type="match status" value="1"/>
</dbReference>
<dbReference type="PIRSF" id="PIRSF018266">
    <property type="entry name" value="FecR"/>
    <property type="match status" value="1"/>
</dbReference>
<feature type="domain" description="Protein FecR C-terminal" evidence="2">
    <location>
        <begin position="311"/>
        <end position="380"/>
    </location>
</feature>
<dbReference type="AlphaFoldDB" id="A0A412TMR8"/>
<evidence type="ECO:0000259" key="2">
    <source>
        <dbReference type="Pfam" id="PF16344"/>
    </source>
</evidence>